<organism evidence="1 2">
    <name type="scientific">Muriicola soli</name>
    <dbReference type="NCBI Taxonomy" id="2507538"/>
    <lineage>
        <taxon>Bacteria</taxon>
        <taxon>Pseudomonadati</taxon>
        <taxon>Bacteroidota</taxon>
        <taxon>Flavobacteriia</taxon>
        <taxon>Flavobacteriales</taxon>
        <taxon>Flavobacteriaceae</taxon>
        <taxon>Muriicola</taxon>
    </lineage>
</organism>
<name>A0A411ED36_9FLAO</name>
<evidence type="ECO:0000313" key="2">
    <source>
        <dbReference type="Proteomes" id="UP000290889"/>
    </source>
</evidence>
<dbReference type="KEGG" id="mur:EQY75_01970"/>
<reference evidence="1 2" key="1">
    <citation type="submission" date="2019-01" db="EMBL/GenBank/DDBJ databases">
        <title>Muriicola soli sp. nov., isolated from soil.</title>
        <authorList>
            <person name="Kang H.J."/>
            <person name="Kim S.B."/>
        </authorList>
    </citation>
    <scope>NUCLEOTIDE SEQUENCE [LARGE SCALE GENOMIC DNA]</scope>
    <source>
        <strain evidence="1 2">MMS17-SY002</strain>
    </source>
</reference>
<accession>A0A411ED36</accession>
<protein>
    <submittedName>
        <fullName evidence="1">GTPase</fullName>
    </submittedName>
</protein>
<keyword evidence="2" id="KW-1185">Reference proteome</keyword>
<proteinExistence type="predicted"/>
<dbReference type="EMBL" id="CP035544">
    <property type="protein sequence ID" value="QBA65554.1"/>
    <property type="molecule type" value="Genomic_DNA"/>
</dbReference>
<sequence>MNELFDAAHKVLNPATYQCRLCELTFGNFREKATWKKFRKKSDISMEFLHKDEFLAQYSSKFMPKYSFPIVLEITDHNLEQFLGTKEINELQSTEELIGEINQRLA</sequence>
<dbReference type="Proteomes" id="UP000290889">
    <property type="component" value="Chromosome"/>
</dbReference>
<dbReference type="AlphaFoldDB" id="A0A411ED36"/>
<dbReference type="OrthoDB" id="572467at2"/>
<evidence type="ECO:0000313" key="1">
    <source>
        <dbReference type="EMBL" id="QBA65554.1"/>
    </source>
</evidence>
<gene>
    <name evidence="1" type="ORF">EQY75_01970</name>
</gene>